<gene>
    <name evidence="2" type="ORF">CfE428DRAFT_5200</name>
</gene>
<comment type="caution">
    <text evidence="2">The sequence shown here is derived from an EMBL/GenBank/DDBJ whole genome shotgun (WGS) entry which is preliminary data.</text>
</comment>
<accession>B4D8G0</accession>
<keyword evidence="3" id="KW-1185">Reference proteome</keyword>
<dbReference type="RefSeq" id="WP_006982521.1">
    <property type="nucleotide sequence ID" value="NZ_ABVL01000021.1"/>
</dbReference>
<reference evidence="2 3" key="1">
    <citation type="journal article" date="2011" name="J. Bacteriol.">
        <title>Genome sequence of Chthoniobacter flavus Ellin428, an aerobic heterotrophic soil bacterium.</title>
        <authorList>
            <person name="Kant R."/>
            <person name="van Passel M.W."/>
            <person name="Palva A."/>
            <person name="Lucas S."/>
            <person name="Lapidus A."/>
            <person name="Glavina Del Rio T."/>
            <person name="Dalin E."/>
            <person name="Tice H."/>
            <person name="Bruce D."/>
            <person name="Goodwin L."/>
            <person name="Pitluck S."/>
            <person name="Larimer F.W."/>
            <person name="Land M.L."/>
            <person name="Hauser L."/>
            <person name="Sangwan P."/>
            <person name="de Vos W.M."/>
            <person name="Janssen P.H."/>
            <person name="Smidt H."/>
        </authorList>
    </citation>
    <scope>NUCLEOTIDE SEQUENCE [LARGE SCALE GENOMIC DNA]</scope>
    <source>
        <strain evidence="2 3">Ellin428</strain>
    </source>
</reference>
<dbReference type="AlphaFoldDB" id="B4D8G0"/>
<organism evidence="2 3">
    <name type="scientific">Chthoniobacter flavus Ellin428</name>
    <dbReference type="NCBI Taxonomy" id="497964"/>
    <lineage>
        <taxon>Bacteria</taxon>
        <taxon>Pseudomonadati</taxon>
        <taxon>Verrucomicrobiota</taxon>
        <taxon>Spartobacteria</taxon>
        <taxon>Chthoniobacterales</taxon>
        <taxon>Chthoniobacteraceae</taxon>
        <taxon>Chthoniobacter</taxon>
    </lineage>
</organism>
<dbReference type="Gene3D" id="3.30.420.150">
    <property type="entry name" value="Exopolyphosphatase. Domain 2"/>
    <property type="match status" value="1"/>
</dbReference>
<dbReference type="InParanoid" id="B4D8G0"/>
<dbReference type="STRING" id="497964.CfE428DRAFT_5200"/>
<dbReference type="Proteomes" id="UP000005824">
    <property type="component" value="Unassembled WGS sequence"/>
</dbReference>
<feature type="signal peptide" evidence="1">
    <location>
        <begin position="1"/>
        <end position="24"/>
    </location>
</feature>
<feature type="chain" id="PRO_5002800637" description="Ppx/GppA phosphatase domain-containing protein" evidence="1">
    <location>
        <begin position="25"/>
        <end position="371"/>
    </location>
</feature>
<protein>
    <recommendedName>
        <fullName evidence="4">Ppx/GppA phosphatase domain-containing protein</fullName>
    </recommendedName>
</protein>
<evidence type="ECO:0000313" key="3">
    <source>
        <dbReference type="Proteomes" id="UP000005824"/>
    </source>
</evidence>
<evidence type="ECO:0000256" key="1">
    <source>
        <dbReference type="SAM" id="SignalP"/>
    </source>
</evidence>
<proteinExistence type="predicted"/>
<evidence type="ECO:0000313" key="2">
    <source>
        <dbReference type="EMBL" id="EDY17353.1"/>
    </source>
</evidence>
<dbReference type="EMBL" id="ABVL01000021">
    <property type="protein sequence ID" value="EDY17353.1"/>
    <property type="molecule type" value="Genomic_DNA"/>
</dbReference>
<dbReference type="eggNOG" id="COG0248">
    <property type="taxonomic scope" value="Bacteria"/>
</dbReference>
<keyword evidence="1" id="KW-0732">Signal</keyword>
<sequence length="371" mass="40510">MKALFLFAIVALFCPLFGFTTTIAAGSGNDIYAVVEIGASGVKGVVVQTVAENADPENPPIKMLKQYEPLDKNAFTAEAAARVGGAVAQMHRQMVDEFKVPENHFYLVGSSGIPADVKSAIAGKTFLEGTTVEYIDATKEATLVFRGIVPPRRFSQVVVLDIGSGNSKGAYVEKAKPEATFSTYSIPWGTKTYAQEINKGRKDGSQFMVVADPLRKELVLPAVQSAVRDFPGMQNLRRVYLAGGTPWAMATLLHPEEIGPDKKGRESAWVKISVEDIAKYYGKATTDPAGLLQPDLSGVRKENRQKAENEVARVGKVFNHDQLMAGAQILKTFADEMHFERKDAIYFARRALYAWPQGYILEKLAAANAKN</sequence>
<name>B4D8G0_9BACT</name>
<evidence type="ECO:0008006" key="4">
    <source>
        <dbReference type="Google" id="ProtNLM"/>
    </source>
</evidence>